<proteinExistence type="predicted"/>
<accession>A0A8J7Z4H9</accession>
<dbReference type="AlphaFoldDB" id="A0A8J7Z4H9"/>
<protein>
    <submittedName>
        <fullName evidence="1">Uncharacterized protein</fullName>
    </submittedName>
</protein>
<keyword evidence="2" id="KW-1185">Reference proteome</keyword>
<comment type="caution">
    <text evidence="1">The sequence shown here is derived from an EMBL/GenBank/DDBJ whole genome shotgun (WGS) entry which is preliminary data.</text>
</comment>
<sequence length="161" mass="17812">MSNDSSIVKVVSRRMAGDRIRNIADRLKQETALQIKATSRILGAAAQISENHDRLINEVVEMVEEDFEQHPPAKGINVLTIEQLKHRFGTLNQAKAHFATKANSWASLVEKLNEPTATPPSHQDEAAVDARLAAIESDLKTLRTDLNQALSLLDLILKKVS</sequence>
<dbReference type="Proteomes" id="UP000646053">
    <property type="component" value="Unassembled WGS sequence"/>
</dbReference>
<name>A0A8J7Z4H9_9CYAN</name>
<evidence type="ECO:0000313" key="2">
    <source>
        <dbReference type="Proteomes" id="UP000646053"/>
    </source>
</evidence>
<dbReference type="RefSeq" id="WP_162425156.1">
    <property type="nucleotide sequence ID" value="NZ_WVIE01000035.1"/>
</dbReference>
<organism evidence="1 2">
    <name type="scientific">Myxacorys almedinensis A</name>
    <dbReference type="NCBI Taxonomy" id="2690445"/>
    <lineage>
        <taxon>Bacteria</taxon>
        <taxon>Bacillati</taxon>
        <taxon>Cyanobacteriota</taxon>
        <taxon>Cyanophyceae</taxon>
        <taxon>Leptolyngbyales</taxon>
        <taxon>Leptolyngbyaceae</taxon>
        <taxon>Myxacorys</taxon>
        <taxon>Myxacorys almedinensis</taxon>
    </lineage>
</organism>
<evidence type="ECO:0000313" key="1">
    <source>
        <dbReference type="EMBL" id="NDJ19629.1"/>
    </source>
</evidence>
<reference evidence="1" key="1">
    <citation type="submission" date="2019-12" db="EMBL/GenBank/DDBJ databases">
        <title>High-Quality draft genome sequences of three cyanobacteria isolated from the limestone walls of the Old Cathedral of Coimbra.</title>
        <authorList>
            <person name="Tiago I."/>
            <person name="Soares F."/>
            <person name="Portugal A."/>
        </authorList>
    </citation>
    <scope>NUCLEOTIDE SEQUENCE</scope>
    <source>
        <strain evidence="1">A</strain>
    </source>
</reference>
<gene>
    <name evidence="1" type="ORF">GS601_20450</name>
</gene>
<dbReference type="EMBL" id="WVIE01000035">
    <property type="protein sequence ID" value="NDJ19629.1"/>
    <property type="molecule type" value="Genomic_DNA"/>
</dbReference>